<keyword evidence="12" id="KW-1185">Reference proteome</keyword>
<keyword evidence="3" id="KW-0637">Prenyltransferase</keyword>
<keyword evidence="7" id="KW-0862">Zinc</keyword>
<evidence type="ECO:0000256" key="3">
    <source>
        <dbReference type="ARBA" id="ARBA00022602"/>
    </source>
</evidence>
<dbReference type="InterPro" id="IPR008930">
    <property type="entry name" value="Terpenoid_cyclase/PrenylTrfase"/>
</dbReference>
<dbReference type="OrthoDB" id="5428259at2759"/>
<dbReference type="PANTHER" id="PTHR11774:SF11">
    <property type="entry name" value="GERANYLGERANYL TRANSFERASE TYPE-2 SUBUNIT BETA"/>
    <property type="match status" value="1"/>
</dbReference>
<dbReference type="Proteomes" id="UP000008493">
    <property type="component" value="Unassembled WGS sequence"/>
</dbReference>
<evidence type="ECO:0000256" key="6">
    <source>
        <dbReference type="ARBA" id="ARBA00022737"/>
    </source>
</evidence>
<dbReference type="AlphaFoldDB" id="K5XNS4"/>
<reference evidence="12" key="1">
    <citation type="journal article" date="2012" name="Proc. Natl. Acad. Sci. U.S.A.">
        <title>Genome sequence of the button mushroom Agaricus bisporus reveals mechanisms governing adaptation to a humic-rich ecological niche.</title>
        <authorList>
            <person name="Morin E."/>
            <person name="Kohler A."/>
            <person name="Baker A.R."/>
            <person name="Foulongne-Oriol M."/>
            <person name="Lombard V."/>
            <person name="Nagy L.G."/>
            <person name="Ohm R.A."/>
            <person name="Patyshakuliyeva A."/>
            <person name="Brun A."/>
            <person name="Aerts A.L."/>
            <person name="Bailey A.M."/>
            <person name="Billette C."/>
            <person name="Coutinho P.M."/>
            <person name="Deakin G."/>
            <person name="Doddapaneni H."/>
            <person name="Floudas D."/>
            <person name="Grimwood J."/>
            <person name="Hilden K."/>
            <person name="Kuees U."/>
            <person name="LaButti K.M."/>
            <person name="Lapidus A."/>
            <person name="Lindquist E.A."/>
            <person name="Lucas S.M."/>
            <person name="Murat C."/>
            <person name="Riley R.W."/>
            <person name="Salamov A.A."/>
            <person name="Schmutz J."/>
            <person name="Subramanian V."/>
            <person name="Woesten H.A.B."/>
            <person name="Xu J."/>
            <person name="Eastwood D.C."/>
            <person name="Foster G.D."/>
            <person name="Sonnenberg A.S."/>
            <person name="Cullen D."/>
            <person name="de Vries R.P."/>
            <person name="Lundell T."/>
            <person name="Hibbett D.S."/>
            <person name="Henrissat B."/>
            <person name="Burton K.S."/>
            <person name="Kerrigan R.W."/>
            <person name="Challen M.P."/>
            <person name="Grigoriev I.V."/>
            <person name="Martin F."/>
        </authorList>
    </citation>
    <scope>NUCLEOTIDE SEQUENCE [LARGE SCALE GENOMIC DNA]</scope>
    <source>
        <strain evidence="12">JB137-S8 / ATCC MYA-4627 / FGSC 10392</strain>
    </source>
</reference>
<dbReference type="HOGENOM" id="CLU_891281_0_0_1"/>
<dbReference type="GeneID" id="18827432"/>
<dbReference type="GO" id="GO:0004663">
    <property type="term" value="F:Rab geranylgeranyltransferase activity"/>
    <property type="evidence" value="ECO:0007669"/>
    <property type="project" value="TreeGrafter"/>
</dbReference>
<dbReference type="Pfam" id="PF00432">
    <property type="entry name" value="Prenyltrans"/>
    <property type="match status" value="1"/>
</dbReference>
<keyword evidence="6" id="KW-0677">Repeat</keyword>
<dbReference type="STRING" id="597362.K5XNS4"/>
<dbReference type="Gene3D" id="1.50.10.20">
    <property type="match status" value="1"/>
</dbReference>
<dbReference type="InterPro" id="IPR001330">
    <property type="entry name" value="Prenyltrans"/>
</dbReference>
<dbReference type="InParanoid" id="K5XNS4"/>
<gene>
    <name evidence="11" type="ORF">AGABI1DRAFT_131406</name>
</gene>
<dbReference type="eggNOG" id="KOG0366">
    <property type="taxonomic scope" value="Eukaryota"/>
</dbReference>
<evidence type="ECO:0000256" key="4">
    <source>
        <dbReference type="ARBA" id="ARBA00022679"/>
    </source>
</evidence>
<dbReference type="InterPro" id="IPR045089">
    <property type="entry name" value="PGGT1B-like"/>
</dbReference>
<evidence type="ECO:0000256" key="1">
    <source>
        <dbReference type="ARBA" id="ARBA00001947"/>
    </source>
</evidence>
<feature type="domain" description="Prenyltransferase alpha-alpha toroid" evidence="10">
    <location>
        <begin position="129"/>
        <end position="311"/>
    </location>
</feature>
<dbReference type="RefSeq" id="XP_007333038.1">
    <property type="nucleotide sequence ID" value="XM_007332976.1"/>
</dbReference>
<dbReference type="GO" id="GO:0005968">
    <property type="term" value="C:Rab-protein geranylgeranyltransferase complex"/>
    <property type="evidence" value="ECO:0007669"/>
    <property type="project" value="TreeGrafter"/>
</dbReference>
<organism evidence="11 12">
    <name type="scientific">Agaricus bisporus var. burnettii (strain JB137-S8 / ATCC MYA-4627 / FGSC 10392)</name>
    <name type="common">White button mushroom</name>
    <dbReference type="NCBI Taxonomy" id="597362"/>
    <lineage>
        <taxon>Eukaryota</taxon>
        <taxon>Fungi</taxon>
        <taxon>Dikarya</taxon>
        <taxon>Basidiomycota</taxon>
        <taxon>Agaricomycotina</taxon>
        <taxon>Agaricomycetes</taxon>
        <taxon>Agaricomycetidae</taxon>
        <taxon>Agaricales</taxon>
        <taxon>Agaricineae</taxon>
        <taxon>Agaricaceae</taxon>
        <taxon>Agaricus</taxon>
    </lineage>
</organism>
<proteinExistence type="inferred from homology"/>
<evidence type="ECO:0000256" key="5">
    <source>
        <dbReference type="ARBA" id="ARBA00022723"/>
    </source>
</evidence>
<evidence type="ECO:0000259" key="10">
    <source>
        <dbReference type="Pfam" id="PF00432"/>
    </source>
</evidence>
<dbReference type="EMBL" id="JH971403">
    <property type="protein sequence ID" value="EKM76315.1"/>
    <property type="molecule type" value="Genomic_DNA"/>
</dbReference>
<evidence type="ECO:0000256" key="8">
    <source>
        <dbReference type="ARBA" id="ARBA00030816"/>
    </source>
</evidence>
<sequence>MPGLLTKPAKQAIFNAANESTRIQSLIATGAQAHLIDEIRDVACNEGNDVRLADGKQLEREALTFICNMKRDASSGLVAAIEKRASRKKTMRNIRHDVARKLAREAKDRAAVEKQGDSYIYEFVLEGYSEMLEFVMSCWNDEAGGFGAHPDHDAHLLSTCSAIQILVMQDALNRLDIPRVVNFIASLQQPSGVFEGDAFGEINTRFLYCAINSLSLLGQLDKIDVGKVVEYIRRRCNFDGGFGSRIGAVATYVAQGKPFCHDPKDSTERLYGLISLIVFVCVGSLAMVDRLDVCDADTLSWWLSERQMDSGG</sequence>
<evidence type="ECO:0000256" key="9">
    <source>
        <dbReference type="ARBA" id="ARBA00032766"/>
    </source>
</evidence>
<evidence type="ECO:0000313" key="11">
    <source>
        <dbReference type="EMBL" id="EKM76315.1"/>
    </source>
</evidence>
<dbReference type="PANTHER" id="PTHR11774">
    <property type="entry name" value="GERANYLGERANYL TRANSFERASE TYPE BETA SUBUNIT"/>
    <property type="match status" value="1"/>
</dbReference>
<evidence type="ECO:0000256" key="7">
    <source>
        <dbReference type="ARBA" id="ARBA00022833"/>
    </source>
</evidence>
<accession>K5XNS4</accession>
<name>K5XNS4_AGABU</name>
<evidence type="ECO:0000313" key="12">
    <source>
        <dbReference type="Proteomes" id="UP000008493"/>
    </source>
</evidence>
<dbReference type="SUPFAM" id="SSF48239">
    <property type="entry name" value="Terpenoid cyclases/Protein prenyltransferases"/>
    <property type="match status" value="1"/>
</dbReference>
<comment type="cofactor">
    <cofactor evidence="1">
        <name>Zn(2+)</name>
        <dbReference type="ChEBI" id="CHEBI:29105"/>
    </cofactor>
</comment>
<keyword evidence="5" id="KW-0479">Metal-binding</keyword>
<dbReference type="KEGG" id="abp:AGABI1DRAFT131406"/>
<protein>
    <recommendedName>
        <fullName evidence="8">Geranylgeranyl transferase type II subunit beta</fullName>
    </recommendedName>
    <alternativeName>
        <fullName evidence="9">Type II protein geranyl-geranyltransferase subunit beta</fullName>
    </alternativeName>
</protein>
<comment type="similarity">
    <text evidence="2">Belongs to the protein prenyltransferase subunit beta family.</text>
</comment>
<evidence type="ECO:0000256" key="2">
    <source>
        <dbReference type="ARBA" id="ARBA00010497"/>
    </source>
</evidence>
<keyword evidence="4" id="KW-0808">Transferase</keyword>
<dbReference type="GO" id="GO:0046872">
    <property type="term" value="F:metal ion binding"/>
    <property type="evidence" value="ECO:0007669"/>
    <property type="project" value="UniProtKB-KW"/>
</dbReference>